<evidence type="ECO:0000256" key="2">
    <source>
        <dbReference type="ARBA" id="ARBA00022692"/>
    </source>
</evidence>
<keyword evidence="4" id="KW-0472">Membrane</keyword>
<dbReference type="InterPro" id="IPR050726">
    <property type="entry name" value="mGluR"/>
</dbReference>
<sequence length="104" mass="11783">IMFLVPLLPFVAMSAGFHWPIQRFMNYTGDILIGAMFPIHERHPLWECGHIQDEGLQQLEALLFTIKKINAEKKLLPGIKLGVLAVDSCDSPAYALEQTMDFIK</sequence>
<feature type="signal peptide" evidence="7">
    <location>
        <begin position="1"/>
        <end position="16"/>
    </location>
</feature>
<evidence type="ECO:0000313" key="9">
    <source>
        <dbReference type="EMBL" id="CAD7647877.1"/>
    </source>
</evidence>
<dbReference type="SUPFAM" id="SSF53822">
    <property type="entry name" value="Periplasmic binding protein-like I"/>
    <property type="match status" value="1"/>
</dbReference>
<dbReference type="EMBL" id="CAJPIZ010041370">
    <property type="protein sequence ID" value="CAG2121708.1"/>
    <property type="molecule type" value="Genomic_DNA"/>
</dbReference>
<dbReference type="OrthoDB" id="425344at2759"/>
<dbReference type="PANTHER" id="PTHR24060">
    <property type="entry name" value="METABOTROPIC GLUTAMATE RECEPTOR"/>
    <property type="match status" value="1"/>
</dbReference>
<evidence type="ECO:0000256" key="3">
    <source>
        <dbReference type="ARBA" id="ARBA00022989"/>
    </source>
</evidence>
<name>A0A7R9QKR7_9ACAR</name>
<evidence type="ECO:0000256" key="7">
    <source>
        <dbReference type="SAM" id="SignalP"/>
    </source>
</evidence>
<evidence type="ECO:0000259" key="8">
    <source>
        <dbReference type="Pfam" id="PF01094"/>
    </source>
</evidence>
<feature type="non-terminal residue" evidence="9">
    <location>
        <position position="1"/>
    </location>
</feature>
<keyword evidence="5" id="KW-0675">Receptor</keyword>
<evidence type="ECO:0000256" key="4">
    <source>
        <dbReference type="ARBA" id="ARBA00023136"/>
    </source>
</evidence>
<reference evidence="9" key="1">
    <citation type="submission" date="2020-11" db="EMBL/GenBank/DDBJ databases">
        <authorList>
            <person name="Tran Van P."/>
        </authorList>
    </citation>
    <scope>NUCLEOTIDE SEQUENCE</scope>
</reference>
<dbReference type="Proteomes" id="UP000759131">
    <property type="component" value="Unassembled WGS sequence"/>
</dbReference>
<dbReference type="PRINTS" id="PR00248">
    <property type="entry name" value="GPCRMGR"/>
</dbReference>
<proteinExistence type="predicted"/>
<keyword evidence="7" id="KW-0732">Signal</keyword>
<dbReference type="EMBL" id="OC895945">
    <property type="protein sequence ID" value="CAD7647877.1"/>
    <property type="molecule type" value="Genomic_DNA"/>
</dbReference>
<dbReference type="AlphaFoldDB" id="A0A7R9QKR7"/>
<feature type="non-terminal residue" evidence="9">
    <location>
        <position position="104"/>
    </location>
</feature>
<evidence type="ECO:0000256" key="6">
    <source>
        <dbReference type="ARBA" id="ARBA00023180"/>
    </source>
</evidence>
<dbReference type="Gene3D" id="3.40.50.2300">
    <property type="match status" value="1"/>
</dbReference>
<organism evidence="9">
    <name type="scientific">Medioppia subpectinata</name>
    <dbReference type="NCBI Taxonomy" id="1979941"/>
    <lineage>
        <taxon>Eukaryota</taxon>
        <taxon>Metazoa</taxon>
        <taxon>Ecdysozoa</taxon>
        <taxon>Arthropoda</taxon>
        <taxon>Chelicerata</taxon>
        <taxon>Arachnida</taxon>
        <taxon>Acari</taxon>
        <taxon>Acariformes</taxon>
        <taxon>Sarcoptiformes</taxon>
        <taxon>Oribatida</taxon>
        <taxon>Brachypylina</taxon>
        <taxon>Oppioidea</taxon>
        <taxon>Oppiidae</taxon>
        <taxon>Medioppia</taxon>
    </lineage>
</organism>
<feature type="chain" id="PRO_5035593269" description="Receptor ligand binding region domain-containing protein" evidence="7">
    <location>
        <begin position="17"/>
        <end position="104"/>
    </location>
</feature>
<dbReference type="InterPro" id="IPR001828">
    <property type="entry name" value="ANF_lig-bd_rcpt"/>
</dbReference>
<evidence type="ECO:0000256" key="5">
    <source>
        <dbReference type="ARBA" id="ARBA00023170"/>
    </source>
</evidence>
<keyword evidence="3" id="KW-1133">Transmembrane helix</keyword>
<keyword evidence="10" id="KW-1185">Reference proteome</keyword>
<accession>A0A7R9QKR7</accession>
<comment type="subcellular location">
    <subcellularLocation>
        <location evidence="1">Membrane</location>
        <topology evidence="1">Multi-pass membrane protein</topology>
    </subcellularLocation>
</comment>
<keyword evidence="6" id="KW-0325">Glycoprotein</keyword>
<evidence type="ECO:0000313" key="10">
    <source>
        <dbReference type="Proteomes" id="UP000759131"/>
    </source>
</evidence>
<feature type="domain" description="Receptor ligand binding region" evidence="8">
    <location>
        <begin position="58"/>
        <end position="104"/>
    </location>
</feature>
<keyword evidence="2" id="KW-0812">Transmembrane</keyword>
<protein>
    <recommendedName>
        <fullName evidence="8">Receptor ligand binding region domain-containing protein</fullName>
    </recommendedName>
</protein>
<evidence type="ECO:0000256" key="1">
    <source>
        <dbReference type="ARBA" id="ARBA00004141"/>
    </source>
</evidence>
<dbReference type="GO" id="GO:0016020">
    <property type="term" value="C:membrane"/>
    <property type="evidence" value="ECO:0007669"/>
    <property type="project" value="UniProtKB-SubCell"/>
</dbReference>
<gene>
    <name evidence="9" type="ORF">OSB1V03_LOCUS21654</name>
</gene>
<dbReference type="GO" id="GO:0004930">
    <property type="term" value="F:G protein-coupled receptor activity"/>
    <property type="evidence" value="ECO:0007669"/>
    <property type="project" value="InterPro"/>
</dbReference>
<dbReference type="Pfam" id="PF01094">
    <property type="entry name" value="ANF_receptor"/>
    <property type="match status" value="1"/>
</dbReference>
<dbReference type="InterPro" id="IPR000337">
    <property type="entry name" value="GPCR_3"/>
</dbReference>
<dbReference type="InterPro" id="IPR028082">
    <property type="entry name" value="Peripla_BP_I"/>
</dbReference>